<name>A0A9D1NZ51_9FIRM</name>
<dbReference type="InterPro" id="IPR002528">
    <property type="entry name" value="MATE_fam"/>
</dbReference>
<comment type="similarity">
    <text evidence="2">Belongs to the multi antimicrobial extrusion (MATE) (TC 2.A.66.1) family. MepA subfamily.</text>
</comment>
<keyword evidence="8 10" id="KW-0472">Membrane</keyword>
<keyword evidence="4" id="KW-0813">Transport</keyword>
<dbReference type="GO" id="GO:0042910">
    <property type="term" value="F:xenobiotic transmembrane transporter activity"/>
    <property type="evidence" value="ECO:0007669"/>
    <property type="project" value="InterPro"/>
</dbReference>
<evidence type="ECO:0000256" key="4">
    <source>
        <dbReference type="ARBA" id="ARBA00022448"/>
    </source>
</evidence>
<evidence type="ECO:0000256" key="8">
    <source>
        <dbReference type="ARBA" id="ARBA00023136"/>
    </source>
</evidence>
<feature type="transmembrane region" description="Helical" evidence="10">
    <location>
        <begin position="440"/>
        <end position="459"/>
    </location>
</feature>
<evidence type="ECO:0000256" key="9">
    <source>
        <dbReference type="ARBA" id="ARBA00023251"/>
    </source>
</evidence>
<dbReference type="InterPro" id="IPR048279">
    <property type="entry name" value="MdtK-like"/>
</dbReference>
<proteinExistence type="inferred from homology"/>
<dbReference type="GO" id="GO:0046677">
    <property type="term" value="P:response to antibiotic"/>
    <property type="evidence" value="ECO:0007669"/>
    <property type="project" value="UniProtKB-KW"/>
</dbReference>
<evidence type="ECO:0000256" key="5">
    <source>
        <dbReference type="ARBA" id="ARBA00022475"/>
    </source>
</evidence>
<evidence type="ECO:0000256" key="3">
    <source>
        <dbReference type="ARBA" id="ARBA00022106"/>
    </source>
</evidence>
<gene>
    <name evidence="11" type="ORF">IAC80_03860</name>
</gene>
<dbReference type="InterPro" id="IPR045070">
    <property type="entry name" value="MATE_MepA-like"/>
</dbReference>
<protein>
    <recommendedName>
        <fullName evidence="3">Multidrug export protein MepA</fullName>
    </recommendedName>
</protein>
<evidence type="ECO:0000256" key="7">
    <source>
        <dbReference type="ARBA" id="ARBA00022989"/>
    </source>
</evidence>
<feature type="transmembrane region" description="Helical" evidence="10">
    <location>
        <begin position="153"/>
        <end position="174"/>
    </location>
</feature>
<evidence type="ECO:0000313" key="12">
    <source>
        <dbReference type="Proteomes" id="UP000886889"/>
    </source>
</evidence>
<feature type="transmembrane region" description="Helical" evidence="10">
    <location>
        <begin position="335"/>
        <end position="358"/>
    </location>
</feature>
<comment type="caution">
    <text evidence="11">The sequence shown here is derived from an EMBL/GenBank/DDBJ whole genome shotgun (WGS) entry which is preliminary data.</text>
</comment>
<reference evidence="11" key="1">
    <citation type="submission" date="2020-10" db="EMBL/GenBank/DDBJ databases">
        <authorList>
            <person name="Gilroy R."/>
        </authorList>
    </citation>
    <scope>NUCLEOTIDE SEQUENCE</scope>
    <source>
        <strain evidence="11">ChiBcec6-7307</strain>
    </source>
</reference>
<organism evidence="11 12">
    <name type="scientific">Candidatus Merdiplasma excrementigallinarum</name>
    <dbReference type="NCBI Taxonomy" id="2840864"/>
    <lineage>
        <taxon>Bacteria</taxon>
        <taxon>Bacillati</taxon>
        <taxon>Bacillota</taxon>
        <taxon>Clostridia</taxon>
        <taxon>Lachnospirales</taxon>
        <taxon>Lachnospiraceae</taxon>
        <taxon>Lachnospiraceae incertae sedis</taxon>
        <taxon>Candidatus Merdiplasma</taxon>
    </lineage>
</organism>
<evidence type="ECO:0000313" key="11">
    <source>
        <dbReference type="EMBL" id="HIV23057.1"/>
    </source>
</evidence>
<dbReference type="CDD" id="cd13143">
    <property type="entry name" value="MATE_MepA_like"/>
    <property type="match status" value="1"/>
</dbReference>
<reference evidence="11" key="2">
    <citation type="journal article" date="2021" name="PeerJ">
        <title>Extensive microbial diversity within the chicken gut microbiome revealed by metagenomics and culture.</title>
        <authorList>
            <person name="Gilroy R."/>
            <person name="Ravi A."/>
            <person name="Getino M."/>
            <person name="Pursley I."/>
            <person name="Horton D.L."/>
            <person name="Alikhan N.F."/>
            <person name="Baker D."/>
            <person name="Gharbi K."/>
            <person name="Hall N."/>
            <person name="Watson M."/>
            <person name="Adriaenssens E.M."/>
            <person name="Foster-Nyarko E."/>
            <person name="Jarju S."/>
            <person name="Secka A."/>
            <person name="Antonio M."/>
            <person name="Oren A."/>
            <person name="Chaudhuri R.R."/>
            <person name="La Ragione R."/>
            <person name="Hildebrand F."/>
            <person name="Pallen M.J."/>
        </authorList>
    </citation>
    <scope>NUCLEOTIDE SEQUENCE</scope>
    <source>
        <strain evidence="11">ChiBcec6-7307</strain>
    </source>
</reference>
<dbReference type="GO" id="GO:0015297">
    <property type="term" value="F:antiporter activity"/>
    <property type="evidence" value="ECO:0007669"/>
    <property type="project" value="InterPro"/>
</dbReference>
<keyword evidence="7 10" id="KW-1133">Transmembrane helix</keyword>
<sequence>MEKIIREQKETGVQAAAAQNDFSKGSVAGNIMRMAVPMTMAQLLNVLYNIVDRIYIGRIPGASTMALTGVGVCFPLITLLSAFSDLFGTGGAPLCSIARGRKDNKRAGEIMGTAFFMLVVTAIILTAILQIFQEPILYAFGASSETYGYAADYMRIYSAGTIFMMISLGMNAFINSQGFGRTGMMTIAIGAVLNIVLDPIMIFGMGMGVKGAALATIISQAVSALWVLRFLTGKKAILRLTRESIKFRPKMAGEICGLGLTGFIVNFTNSSVQLACNKMLSIFGGDLYIGIMTVLNSVRTVTSLPVQGVSNASQPVMGYNYGAGEGIRVRQCIHFLTVVSLVYTAGIWLCVVIFPSFWIHLFNSDPVLLQDGVPALQLYFFGFVMMAFQFAGQAAFTALGKARQAVFFSLFRKIVFVVPLTIALPYVGGLGVNGVFLAEPVSNFVGGLACYITMYLTVYRKLGKKQ</sequence>
<keyword evidence="6 10" id="KW-0812">Transmembrane</keyword>
<accession>A0A9D1NZ51</accession>
<dbReference type="GO" id="GO:0005886">
    <property type="term" value="C:plasma membrane"/>
    <property type="evidence" value="ECO:0007669"/>
    <property type="project" value="UniProtKB-SubCell"/>
</dbReference>
<dbReference type="AlphaFoldDB" id="A0A9D1NZ51"/>
<evidence type="ECO:0000256" key="6">
    <source>
        <dbReference type="ARBA" id="ARBA00022692"/>
    </source>
</evidence>
<feature type="transmembrane region" description="Helical" evidence="10">
    <location>
        <begin position="378"/>
        <end position="398"/>
    </location>
</feature>
<feature type="transmembrane region" description="Helical" evidence="10">
    <location>
        <begin position="212"/>
        <end position="231"/>
    </location>
</feature>
<dbReference type="PIRSF" id="PIRSF006603">
    <property type="entry name" value="DinF"/>
    <property type="match status" value="1"/>
</dbReference>
<keyword evidence="9" id="KW-0046">Antibiotic resistance</keyword>
<dbReference type="NCBIfam" id="TIGR00797">
    <property type="entry name" value="matE"/>
    <property type="match status" value="1"/>
</dbReference>
<dbReference type="Pfam" id="PF01554">
    <property type="entry name" value="MatE"/>
    <property type="match status" value="2"/>
</dbReference>
<evidence type="ECO:0000256" key="1">
    <source>
        <dbReference type="ARBA" id="ARBA00004651"/>
    </source>
</evidence>
<feature type="transmembrane region" description="Helical" evidence="10">
    <location>
        <begin position="410"/>
        <end position="428"/>
    </location>
</feature>
<dbReference type="InterPro" id="IPR051327">
    <property type="entry name" value="MATE_MepA_subfamily"/>
</dbReference>
<dbReference type="Proteomes" id="UP000886889">
    <property type="component" value="Unassembled WGS sequence"/>
</dbReference>
<keyword evidence="5" id="KW-1003">Cell membrane</keyword>
<comment type="subcellular location">
    <subcellularLocation>
        <location evidence="1">Cell membrane</location>
        <topology evidence="1">Multi-pass membrane protein</topology>
    </subcellularLocation>
</comment>
<dbReference type="PANTHER" id="PTHR43823:SF3">
    <property type="entry name" value="MULTIDRUG EXPORT PROTEIN MEPA"/>
    <property type="match status" value="1"/>
</dbReference>
<dbReference type="PANTHER" id="PTHR43823">
    <property type="entry name" value="SPORULATION PROTEIN YKVU"/>
    <property type="match status" value="1"/>
</dbReference>
<feature type="transmembrane region" description="Helical" evidence="10">
    <location>
        <begin position="110"/>
        <end position="133"/>
    </location>
</feature>
<feature type="transmembrane region" description="Helical" evidence="10">
    <location>
        <begin position="186"/>
        <end position="206"/>
    </location>
</feature>
<evidence type="ECO:0000256" key="2">
    <source>
        <dbReference type="ARBA" id="ARBA00008417"/>
    </source>
</evidence>
<dbReference type="EMBL" id="DVOS01000037">
    <property type="protein sequence ID" value="HIV23057.1"/>
    <property type="molecule type" value="Genomic_DNA"/>
</dbReference>
<evidence type="ECO:0000256" key="10">
    <source>
        <dbReference type="SAM" id="Phobius"/>
    </source>
</evidence>